<accession>A0A9X4XDP5</accession>
<dbReference type="GeneID" id="60057711"/>
<sequence length="263" mass="30458">MIKFIATDMDGTLLNSQNEIHPSFYETFKKLKEKDIIFAIASGRQYYNLAKRFEELKDDLMFIAENGTFVMYKGEEVLINALDKQVAKELIEVGRQIDNAYIIVCGKKAAYIENTDERFVEQVQKYYESRQVVKSFDEVDDDILKVTICDFSGSEKNAYPYYKDYYETQQVSVSGEIWLDITAKGANKGYAIEHVKKLFKLEHEQTAAFGDYLNDLEMMQSVYHSFAMANAHEQLKQVSRFMAKSNDENGVVEKIEELLSMME</sequence>
<dbReference type="PANTHER" id="PTHR10000">
    <property type="entry name" value="PHOSPHOSERINE PHOSPHATASE"/>
    <property type="match status" value="1"/>
</dbReference>
<evidence type="ECO:0000313" key="2">
    <source>
        <dbReference type="Proteomes" id="UP000487649"/>
    </source>
</evidence>
<dbReference type="Pfam" id="PF08282">
    <property type="entry name" value="Hydrolase_3"/>
    <property type="match status" value="1"/>
</dbReference>
<dbReference type="SFLD" id="SFLDG01140">
    <property type="entry name" value="C2.B:_Phosphomannomutase_and_P"/>
    <property type="match status" value="1"/>
</dbReference>
<dbReference type="SFLD" id="SFLDS00003">
    <property type="entry name" value="Haloacid_Dehalogenase"/>
    <property type="match status" value="1"/>
</dbReference>
<proteinExistence type="predicted"/>
<dbReference type="PROSITE" id="PS01228">
    <property type="entry name" value="COF_1"/>
    <property type="match status" value="1"/>
</dbReference>
<dbReference type="GO" id="GO:0000287">
    <property type="term" value="F:magnesium ion binding"/>
    <property type="evidence" value="ECO:0007669"/>
    <property type="project" value="TreeGrafter"/>
</dbReference>
<dbReference type="RefSeq" id="WP_006783283.1">
    <property type="nucleotide sequence ID" value="NZ_CABJBH010000001.1"/>
</dbReference>
<dbReference type="GO" id="GO:0016791">
    <property type="term" value="F:phosphatase activity"/>
    <property type="evidence" value="ECO:0007669"/>
    <property type="project" value="UniProtKB-ARBA"/>
</dbReference>
<keyword evidence="1" id="KW-0378">Hydrolase</keyword>
<dbReference type="OrthoDB" id="9814970at2"/>
<dbReference type="SFLD" id="SFLDG01144">
    <property type="entry name" value="C2.B.4:_PGP_Like"/>
    <property type="match status" value="1"/>
</dbReference>
<protein>
    <submittedName>
        <fullName evidence="1">Cof-type HAD-IIB family hydrolase</fullName>
    </submittedName>
</protein>
<dbReference type="InterPro" id="IPR023214">
    <property type="entry name" value="HAD_sf"/>
</dbReference>
<dbReference type="InterPro" id="IPR000150">
    <property type="entry name" value="Cof"/>
</dbReference>
<reference evidence="1 2" key="1">
    <citation type="journal article" date="2019" name="Nat. Med.">
        <title>A library of human gut bacterial isolates paired with longitudinal multiomics data enables mechanistic microbiome research.</title>
        <authorList>
            <person name="Poyet M."/>
            <person name="Groussin M."/>
            <person name="Gibbons S.M."/>
            <person name="Avila-Pacheco J."/>
            <person name="Jiang X."/>
            <person name="Kearney S.M."/>
            <person name="Perrotta A.R."/>
            <person name="Berdy B."/>
            <person name="Zhao S."/>
            <person name="Lieberman T.D."/>
            <person name="Swanson P.K."/>
            <person name="Smith M."/>
            <person name="Roesemann S."/>
            <person name="Alexander J.E."/>
            <person name="Rich S.A."/>
            <person name="Livny J."/>
            <person name="Vlamakis H."/>
            <person name="Clish C."/>
            <person name="Bullock K."/>
            <person name="Deik A."/>
            <person name="Scott J."/>
            <person name="Pierce K.A."/>
            <person name="Xavier R.J."/>
            <person name="Alm E.J."/>
        </authorList>
    </citation>
    <scope>NUCLEOTIDE SEQUENCE [LARGE SCALE GENOMIC DNA]</scope>
    <source>
        <strain evidence="1 2">BIOML-A198</strain>
    </source>
</reference>
<dbReference type="Gene3D" id="3.30.1240.10">
    <property type="match status" value="1"/>
</dbReference>
<dbReference type="EMBL" id="WMQE01000007">
    <property type="protein sequence ID" value="MTK20657.1"/>
    <property type="molecule type" value="Genomic_DNA"/>
</dbReference>
<dbReference type="InterPro" id="IPR006379">
    <property type="entry name" value="HAD-SF_hydro_IIB"/>
</dbReference>
<dbReference type="Proteomes" id="UP000487649">
    <property type="component" value="Unassembled WGS sequence"/>
</dbReference>
<dbReference type="AlphaFoldDB" id="A0A9X4XDP5"/>
<comment type="caution">
    <text evidence="1">The sequence shown here is derived from an EMBL/GenBank/DDBJ whole genome shotgun (WGS) entry which is preliminary data.</text>
</comment>
<dbReference type="CDD" id="cd07518">
    <property type="entry name" value="HAD_YbiV-Like"/>
    <property type="match status" value="1"/>
</dbReference>
<dbReference type="PANTHER" id="PTHR10000:SF8">
    <property type="entry name" value="HAD SUPERFAMILY HYDROLASE-LIKE, TYPE 3"/>
    <property type="match status" value="1"/>
</dbReference>
<dbReference type="NCBIfam" id="TIGR01484">
    <property type="entry name" value="HAD-SF-IIB"/>
    <property type="match status" value="1"/>
</dbReference>
<evidence type="ECO:0000313" key="1">
    <source>
        <dbReference type="EMBL" id="MTK20657.1"/>
    </source>
</evidence>
<organism evidence="1 2">
    <name type="scientific">Turicibacter sanguinis</name>
    <dbReference type="NCBI Taxonomy" id="154288"/>
    <lineage>
        <taxon>Bacteria</taxon>
        <taxon>Bacillati</taxon>
        <taxon>Bacillota</taxon>
        <taxon>Erysipelotrichia</taxon>
        <taxon>Erysipelotrichales</taxon>
        <taxon>Turicibacteraceae</taxon>
        <taxon>Turicibacter</taxon>
    </lineage>
</organism>
<gene>
    <name evidence="1" type="ORF">GMA92_04290</name>
</gene>
<dbReference type="GO" id="GO:0005829">
    <property type="term" value="C:cytosol"/>
    <property type="evidence" value="ECO:0007669"/>
    <property type="project" value="TreeGrafter"/>
</dbReference>
<dbReference type="NCBIfam" id="TIGR00099">
    <property type="entry name" value="Cof-subfamily"/>
    <property type="match status" value="1"/>
</dbReference>
<dbReference type="Gene3D" id="3.40.50.1000">
    <property type="entry name" value="HAD superfamily/HAD-like"/>
    <property type="match status" value="1"/>
</dbReference>
<dbReference type="InterPro" id="IPR036412">
    <property type="entry name" value="HAD-like_sf"/>
</dbReference>
<name>A0A9X4XDP5_9FIRM</name>
<dbReference type="SUPFAM" id="SSF56784">
    <property type="entry name" value="HAD-like"/>
    <property type="match status" value="1"/>
</dbReference>